<evidence type="ECO:0000256" key="3">
    <source>
        <dbReference type="ARBA" id="ARBA00022606"/>
    </source>
</evidence>
<dbReference type="GO" id="GO:0004984">
    <property type="term" value="F:olfactory receptor activity"/>
    <property type="evidence" value="ECO:0007669"/>
    <property type="project" value="InterPro"/>
</dbReference>
<reference evidence="11" key="1">
    <citation type="submission" date="2019-08" db="EMBL/GenBank/DDBJ databases">
        <title>The genome of the North American firefly Photinus pyralis.</title>
        <authorList>
            <consortium name="Photinus pyralis genome working group"/>
            <person name="Fallon T.R."/>
            <person name="Sander Lower S.E."/>
            <person name="Weng J.-K."/>
        </authorList>
    </citation>
    <scope>NUCLEOTIDE SEQUENCE</scope>
    <source>
        <strain evidence="11">TRF0915ILg1</strain>
        <tissue evidence="11">Whole body</tissue>
    </source>
</reference>
<keyword evidence="3" id="KW-0716">Sensory transduction</keyword>
<proteinExistence type="predicted"/>
<dbReference type="OrthoDB" id="6696021at2759"/>
<comment type="subcellular location">
    <subcellularLocation>
        <location evidence="1">Cell membrane</location>
        <topology evidence="1">Multi-pass membrane protein</topology>
    </subcellularLocation>
</comment>
<evidence type="ECO:0000256" key="5">
    <source>
        <dbReference type="ARBA" id="ARBA00022725"/>
    </source>
</evidence>
<organism evidence="11 12">
    <name type="scientific">Ignelater luminosus</name>
    <name type="common">Cucubano</name>
    <name type="synonym">Pyrophorus luminosus</name>
    <dbReference type="NCBI Taxonomy" id="2038154"/>
    <lineage>
        <taxon>Eukaryota</taxon>
        <taxon>Metazoa</taxon>
        <taxon>Ecdysozoa</taxon>
        <taxon>Arthropoda</taxon>
        <taxon>Hexapoda</taxon>
        <taxon>Insecta</taxon>
        <taxon>Pterygota</taxon>
        <taxon>Neoptera</taxon>
        <taxon>Endopterygota</taxon>
        <taxon>Coleoptera</taxon>
        <taxon>Polyphaga</taxon>
        <taxon>Elateriformia</taxon>
        <taxon>Elateroidea</taxon>
        <taxon>Elateridae</taxon>
        <taxon>Agrypninae</taxon>
        <taxon>Pyrophorini</taxon>
        <taxon>Ignelater</taxon>
    </lineage>
</organism>
<evidence type="ECO:0000256" key="9">
    <source>
        <dbReference type="ARBA" id="ARBA00023224"/>
    </source>
</evidence>
<evidence type="ECO:0000256" key="2">
    <source>
        <dbReference type="ARBA" id="ARBA00022475"/>
    </source>
</evidence>
<dbReference type="Proteomes" id="UP000801492">
    <property type="component" value="Unassembled WGS sequence"/>
</dbReference>
<feature type="transmembrane region" description="Helical" evidence="10">
    <location>
        <begin position="12"/>
        <end position="32"/>
    </location>
</feature>
<dbReference type="GO" id="GO:0007165">
    <property type="term" value="P:signal transduction"/>
    <property type="evidence" value="ECO:0007669"/>
    <property type="project" value="UniProtKB-KW"/>
</dbReference>
<dbReference type="Pfam" id="PF02949">
    <property type="entry name" value="7tm_6"/>
    <property type="match status" value="1"/>
</dbReference>
<dbReference type="GO" id="GO:0005886">
    <property type="term" value="C:plasma membrane"/>
    <property type="evidence" value="ECO:0007669"/>
    <property type="project" value="UniProtKB-SubCell"/>
</dbReference>
<evidence type="ECO:0000256" key="1">
    <source>
        <dbReference type="ARBA" id="ARBA00004651"/>
    </source>
</evidence>
<name>A0A8K0G7V8_IGNLU</name>
<evidence type="ECO:0000256" key="4">
    <source>
        <dbReference type="ARBA" id="ARBA00022692"/>
    </source>
</evidence>
<evidence type="ECO:0000256" key="8">
    <source>
        <dbReference type="ARBA" id="ARBA00023170"/>
    </source>
</evidence>
<feature type="transmembrane region" description="Helical" evidence="10">
    <location>
        <begin position="44"/>
        <end position="65"/>
    </location>
</feature>
<accession>A0A8K0G7V8</accession>
<evidence type="ECO:0000313" key="12">
    <source>
        <dbReference type="Proteomes" id="UP000801492"/>
    </source>
</evidence>
<sequence>FIKKFRQIFSLLLLTEYLTVGPLICAELFAAFEGRSIQIKIRYTVLFVTLALQLSFYCIPANYIADEALAVSDAIYFSNWYSNYFPTMKVPLLLMIQNAQNGITINAGGLVTINAQTVLNVLKVAWSASSIMRSLRHN</sequence>
<evidence type="ECO:0000256" key="7">
    <source>
        <dbReference type="ARBA" id="ARBA00023136"/>
    </source>
</evidence>
<keyword evidence="4 10" id="KW-0812">Transmembrane</keyword>
<feature type="non-terminal residue" evidence="11">
    <location>
        <position position="1"/>
    </location>
</feature>
<dbReference type="InterPro" id="IPR004117">
    <property type="entry name" value="7tm6_olfct_rcpt"/>
</dbReference>
<keyword evidence="5" id="KW-0552">Olfaction</keyword>
<comment type="caution">
    <text evidence="11">The sequence shown here is derived from an EMBL/GenBank/DDBJ whole genome shotgun (WGS) entry which is preliminary data.</text>
</comment>
<keyword evidence="9" id="KW-0807">Transducer</keyword>
<keyword evidence="7 10" id="KW-0472">Membrane</keyword>
<dbReference type="GO" id="GO:0005549">
    <property type="term" value="F:odorant binding"/>
    <property type="evidence" value="ECO:0007669"/>
    <property type="project" value="InterPro"/>
</dbReference>
<evidence type="ECO:0000256" key="10">
    <source>
        <dbReference type="SAM" id="Phobius"/>
    </source>
</evidence>
<dbReference type="PANTHER" id="PTHR21137:SF35">
    <property type="entry name" value="ODORANT RECEPTOR 19A-RELATED"/>
    <property type="match status" value="1"/>
</dbReference>
<keyword evidence="2" id="KW-1003">Cell membrane</keyword>
<gene>
    <name evidence="11" type="ORF">ILUMI_17485</name>
</gene>
<keyword evidence="8" id="KW-0675">Receptor</keyword>
<evidence type="ECO:0000313" key="11">
    <source>
        <dbReference type="EMBL" id="KAF2888688.1"/>
    </source>
</evidence>
<protein>
    <submittedName>
        <fullName evidence="11">Uncharacterized protein</fullName>
    </submittedName>
</protein>
<dbReference type="AlphaFoldDB" id="A0A8K0G7V8"/>
<keyword evidence="12" id="KW-1185">Reference proteome</keyword>
<dbReference type="EMBL" id="VTPC01074827">
    <property type="protein sequence ID" value="KAF2888688.1"/>
    <property type="molecule type" value="Genomic_DNA"/>
</dbReference>
<evidence type="ECO:0000256" key="6">
    <source>
        <dbReference type="ARBA" id="ARBA00022989"/>
    </source>
</evidence>
<dbReference type="PANTHER" id="PTHR21137">
    <property type="entry name" value="ODORANT RECEPTOR"/>
    <property type="match status" value="1"/>
</dbReference>
<keyword evidence="6 10" id="KW-1133">Transmembrane helix</keyword>